<dbReference type="InterPro" id="IPR000949">
    <property type="entry name" value="ELM2_dom"/>
</dbReference>
<dbReference type="Gene3D" id="1.10.10.60">
    <property type="entry name" value="Homeodomain-like"/>
    <property type="match status" value="1"/>
</dbReference>
<dbReference type="PROSITE" id="PS51038">
    <property type="entry name" value="BAH"/>
    <property type="match status" value="1"/>
</dbReference>
<dbReference type="InterPro" id="IPR002951">
    <property type="entry name" value="Atrophin-like"/>
</dbReference>
<proteinExistence type="predicted"/>
<dbReference type="SMART" id="SM00401">
    <property type="entry name" value="ZnF_GATA"/>
    <property type="match status" value="1"/>
</dbReference>
<dbReference type="GO" id="GO:0043565">
    <property type="term" value="F:sequence-specific DNA binding"/>
    <property type="evidence" value="ECO:0007669"/>
    <property type="project" value="InterPro"/>
</dbReference>
<evidence type="ECO:0000256" key="12">
    <source>
        <dbReference type="ARBA" id="ARBA00023242"/>
    </source>
</evidence>
<dbReference type="Pfam" id="PF01426">
    <property type="entry name" value="BAH"/>
    <property type="match status" value="1"/>
</dbReference>
<dbReference type="InterPro" id="IPR043151">
    <property type="entry name" value="BAH_sf"/>
</dbReference>
<accession>A0A7R8D718</accession>
<dbReference type="Proteomes" id="UP000675881">
    <property type="component" value="Chromosome 8"/>
</dbReference>
<dbReference type="OrthoDB" id="6147534at2759"/>
<evidence type="ECO:0000256" key="5">
    <source>
        <dbReference type="ARBA" id="ARBA00022771"/>
    </source>
</evidence>
<keyword evidence="4" id="KW-0479">Metal-binding</keyword>
<evidence type="ECO:0000256" key="1">
    <source>
        <dbReference type="ARBA" id="ARBA00004123"/>
    </source>
</evidence>
<evidence type="ECO:0000256" key="2">
    <source>
        <dbReference type="ARBA" id="ARBA00022499"/>
    </source>
</evidence>
<evidence type="ECO:0000256" key="10">
    <source>
        <dbReference type="ARBA" id="ARBA00023125"/>
    </source>
</evidence>
<dbReference type="GO" id="GO:0003682">
    <property type="term" value="F:chromatin binding"/>
    <property type="evidence" value="ECO:0007669"/>
    <property type="project" value="InterPro"/>
</dbReference>
<keyword evidence="11" id="KW-0804">Transcription</keyword>
<dbReference type="GO" id="GO:0005634">
    <property type="term" value="C:nucleus"/>
    <property type="evidence" value="ECO:0007669"/>
    <property type="project" value="UniProtKB-SubCell"/>
</dbReference>
<feature type="compositionally biased region" description="Basic residues" evidence="13">
    <location>
        <begin position="349"/>
        <end position="364"/>
    </location>
</feature>
<feature type="region of interest" description="Disordered" evidence="13">
    <location>
        <begin position="1"/>
        <end position="25"/>
    </location>
</feature>
<dbReference type="SUPFAM" id="SSF57716">
    <property type="entry name" value="Glucocorticoid receptor-like (DNA-binding domain)"/>
    <property type="match status" value="1"/>
</dbReference>
<evidence type="ECO:0000256" key="13">
    <source>
        <dbReference type="SAM" id="MobiDB-lite"/>
    </source>
</evidence>
<dbReference type="GO" id="GO:0008270">
    <property type="term" value="F:zinc ion binding"/>
    <property type="evidence" value="ECO:0007669"/>
    <property type="project" value="UniProtKB-KW"/>
</dbReference>
<dbReference type="Gene3D" id="4.10.1240.50">
    <property type="match status" value="1"/>
</dbReference>
<organism evidence="14 15">
    <name type="scientific">Lepeophtheirus salmonis</name>
    <name type="common">Salmon louse</name>
    <name type="synonym">Caligus salmonis</name>
    <dbReference type="NCBI Taxonomy" id="72036"/>
    <lineage>
        <taxon>Eukaryota</taxon>
        <taxon>Metazoa</taxon>
        <taxon>Ecdysozoa</taxon>
        <taxon>Arthropoda</taxon>
        <taxon>Crustacea</taxon>
        <taxon>Multicrustacea</taxon>
        <taxon>Hexanauplia</taxon>
        <taxon>Copepoda</taxon>
        <taxon>Siphonostomatoida</taxon>
        <taxon>Caligidae</taxon>
        <taxon>Lepeophtheirus</taxon>
    </lineage>
</organism>
<evidence type="ECO:0000256" key="3">
    <source>
        <dbReference type="ARBA" id="ARBA00022553"/>
    </source>
</evidence>
<evidence type="ECO:0000313" key="14">
    <source>
        <dbReference type="EMBL" id="CAF3022074.1"/>
    </source>
</evidence>
<evidence type="ECO:0000256" key="7">
    <source>
        <dbReference type="ARBA" id="ARBA00022843"/>
    </source>
</evidence>
<keyword evidence="6" id="KW-0862">Zinc</keyword>
<dbReference type="Pfam" id="PF03154">
    <property type="entry name" value="Atrophin-1"/>
    <property type="match status" value="1"/>
</dbReference>
<dbReference type="SUPFAM" id="SSF46689">
    <property type="entry name" value="Homeodomain-like"/>
    <property type="match status" value="1"/>
</dbReference>
<name>A0A7R8D718_LEPSM</name>
<evidence type="ECO:0000256" key="4">
    <source>
        <dbReference type="ARBA" id="ARBA00022723"/>
    </source>
</evidence>
<dbReference type="InterPro" id="IPR009057">
    <property type="entry name" value="Homeodomain-like_sf"/>
</dbReference>
<evidence type="ECO:0000256" key="6">
    <source>
        <dbReference type="ARBA" id="ARBA00022833"/>
    </source>
</evidence>
<feature type="region of interest" description="Disordered" evidence="13">
    <location>
        <begin position="345"/>
        <end position="404"/>
    </location>
</feature>
<sequence>MSTPSDEDSEPTRSNTGSKKPLKGKVWKSSISGDYVRYRANECGTDYCPGDAVYIESQRPEQPYYVCAIQSMKMSKRDTLMVHVKWFYRTSEVPEQVYQLLVQDRHTEHGSKKYDVIHDPITRKRELFISDATDIYPVSVLRGKCTVYHCSDIISFRNFIPEKDTFFYTLSYNPETRRLASTQGEIRVGASHQAKLPELETVSDVSQIPDPKEDSTWEPGRIHDHDLLMYLRAGRSMAAFAAMCDGGSTEDGFATASRDSITANAIKQLHEVDYDTGKALQNLLKRPNPPDTAREWREDDIKDFIKGLRIYGKNFFKIKTEFLPQKETSDLINFYYLWKKSPGAVNNRPRGRRHRPNIVRRIKSSKTTTTKTIKDDPTDLSSASEGEDVDSKSGCEDSSENGEKELSPYYCRHCYSTSSKDWHHASKEKILVCTECRMYFKKYGELPTLDPRKEVLEDELLPDIVEENEEIKKEEETAPSTANASPIDNSATNILSTISTVDETSDSSFSVVKKEELENGTSKNNKSEDKPQCLAIPSIASEDLNLSAIEKDSEVPSSSPSNVTSNVGMSVANSSIPSIADSPSIISHSIASVLPPPSTSVSAITTQSSVVGGRLPAPPGPLNLHQPHLSTHHAPISRPSLPFGTGGHPPHPHLNMYHSGMFSPISNNMRPVLPPPGQMPHGLPHPMAFSSSPSPLPFPTKDPEVQILHHSRSTPTPPPPVPREPSPPPKPDGSECHRSQSAIFIRNWNRGEGNSCSRTDMYFKPVPESKLARKRDERVRKATNDEISATAAKMSLPPGFSHVPSDHFHHPPHSAPHSVMSRVSPHPHPASPMATSFKFQELERYERERKEEFLRMSMGGRMSVGPHPSHMDHFDPRRGFNPGPPHCSAMSPTNSSAVDSRRLEELARINAERQYVEKDFCFSYRSTGFNHMLSHGGGRPPHHPPPHLQGLDPRFNPSDLLGLRYPPPGLSHPELLQRQLMLERELLAAHGAAAQHQSLLAQQEEFLRLEQEARVRQNRP</sequence>
<dbReference type="InterPro" id="IPR001025">
    <property type="entry name" value="BAH_dom"/>
</dbReference>
<dbReference type="PROSITE" id="PS51293">
    <property type="entry name" value="SANT"/>
    <property type="match status" value="1"/>
</dbReference>
<feature type="compositionally biased region" description="Pro residues" evidence="13">
    <location>
        <begin position="715"/>
        <end position="731"/>
    </location>
</feature>
<comment type="subcellular location">
    <subcellularLocation>
        <location evidence="1">Nucleus</location>
    </subcellularLocation>
</comment>
<evidence type="ECO:0000313" key="15">
    <source>
        <dbReference type="Proteomes" id="UP000675881"/>
    </source>
</evidence>
<keyword evidence="12" id="KW-0539">Nucleus</keyword>
<feature type="region of interest" description="Disordered" evidence="13">
    <location>
        <begin position="668"/>
        <end position="738"/>
    </location>
</feature>
<protein>
    <submittedName>
        <fullName evidence="14">RERE</fullName>
    </submittedName>
</protein>
<feature type="region of interest" description="Disordered" evidence="13">
    <location>
        <begin position="470"/>
        <end position="489"/>
    </location>
</feature>
<dbReference type="CDD" id="cd00202">
    <property type="entry name" value="ZnF_GATA"/>
    <property type="match status" value="1"/>
</dbReference>
<dbReference type="SMART" id="SM01189">
    <property type="entry name" value="ELM2"/>
    <property type="match status" value="1"/>
</dbReference>
<dbReference type="Pfam" id="PF00320">
    <property type="entry name" value="GATA"/>
    <property type="match status" value="1"/>
</dbReference>
<keyword evidence="10" id="KW-0238">DNA-binding</keyword>
<dbReference type="PANTHER" id="PTHR13859">
    <property type="entry name" value="ATROPHIN-RELATED"/>
    <property type="match status" value="1"/>
</dbReference>
<dbReference type="PANTHER" id="PTHR13859:SF11">
    <property type="entry name" value="GRUNGE, ISOFORM J"/>
    <property type="match status" value="1"/>
</dbReference>
<feature type="compositionally biased region" description="Polar residues" evidence="13">
    <location>
        <begin position="478"/>
        <end position="489"/>
    </location>
</feature>
<feature type="compositionally biased region" description="Basic and acidic residues" evidence="13">
    <location>
        <begin position="389"/>
        <end position="404"/>
    </location>
</feature>
<dbReference type="PROSITE" id="PS51156">
    <property type="entry name" value="ELM2"/>
    <property type="match status" value="1"/>
</dbReference>
<keyword evidence="15" id="KW-1185">Reference proteome</keyword>
<dbReference type="SMART" id="SM00439">
    <property type="entry name" value="BAH"/>
    <property type="match status" value="1"/>
</dbReference>
<dbReference type="InterPro" id="IPR017884">
    <property type="entry name" value="SANT_dom"/>
</dbReference>
<keyword evidence="3" id="KW-0597">Phosphoprotein</keyword>
<keyword evidence="7" id="KW-0832">Ubl conjugation</keyword>
<dbReference type="Gene3D" id="2.30.30.490">
    <property type="match status" value="1"/>
</dbReference>
<dbReference type="InterPro" id="IPR000679">
    <property type="entry name" value="Znf_GATA"/>
</dbReference>
<dbReference type="EMBL" id="HG994587">
    <property type="protein sequence ID" value="CAF3022074.1"/>
    <property type="molecule type" value="Genomic_DNA"/>
</dbReference>
<dbReference type="Pfam" id="PF01448">
    <property type="entry name" value="ELM2"/>
    <property type="match status" value="1"/>
</dbReference>
<evidence type="ECO:0000256" key="8">
    <source>
        <dbReference type="ARBA" id="ARBA00022990"/>
    </source>
</evidence>
<reference evidence="14" key="1">
    <citation type="submission" date="2021-02" db="EMBL/GenBank/DDBJ databases">
        <authorList>
            <person name="Bekaert M."/>
        </authorList>
    </citation>
    <scope>NUCLEOTIDE SEQUENCE</scope>
    <source>
        <strain evidence="14">IoA-00</strain>
    </source>
</reference>
<evidence type="ECO:0000256" key="9">
    <source>
        <dbReference type="ARBA" id="ARBA00023015"/>
    </source>
</evidence>
<dbReference type="AlphaFoldDB" id="A0A7R8D718"/>
<keyword evidence="8" id="KW-0007">Acetylation</keyword>
<evidence type="ECO:0000256" key="11">
    <source>
        <dbReference type="ARBA" id="ARBA00023163"/>
    </source>
</evidence>
<dbReference type="FunFam" id="1.10.10.60:FF:000012">
    <property type="entry name" value="Metastasis-associated 1 family, member 3"/>
    <property type="match status" value="1"/>
</dbReference>
<keyword evidence="2" id="KW-1017">Isopeptide bond</keyword>
<gene>
    <name evidence="14" type="ORF">LSAA_14357</name>
</gene>
<dbReference type="FunFam" id="2.30.30.490:FF:000045">
    <property type="entry name" value="Predicted protein"/>
    <property type="match status" value="1"/>
</dbReference>
<dbReference type="GO" id="GO:0003714">
    <property type="term" value="F:transcription corepressor activity"/>
    <property type="evidence" value="ECO:0007669"/>
    <property type="project" value="TreeGrafter"/>
</dbReference>
<keyword evidence="5" id="KW-0863">Zinc-finger</keyword>
<feature type="region of interest" description="Disordered" evidence="13">
    <location>
        <begin position="811"/>
        <end position="833"/>
    </location>
</feature>
<keyword evidence="9" id="KW-0805">Transcription regulation</keyword>